<keyword evidence="3" id="KW-1185">Reference proteome</keyword>
<feature type="non-terminal residue" evidence="2">
    <location>
        <position position="101"/>
    </location>
</feature>
<dbReference type="InterPro" id="IPR038717">
    <property type="entry name" value="Tc1-like_DDE_dom"/>
</dbReference>
<proteinExistence type="predicted"/>
<dbReference type="EMBL" id="JAUCMX010000001">
    <property type="protein sequence ID" value="KAK3557213.1"/>
    <property type="molecule type" value="Genomic_DNA"/>
</dbReference>
<accession>A0AAE0RL25</accession>
<organism evidence="2 3">
    <name type="scientific">Hemibagrus guttatus</name>
    <dbReference type="NCBI Taxonomy" id="175788"/>
    <lineage>
        <taxon>Eukaryota</taxon>
        <taxon>Metazoa</taxon>
        <taxon>Chordata</taxon>
        <taxon>Craniata</taxon>
        <taxon>Vertebrata</taxon>
        <taxon>Euteleostomi</taxon>
        <taxon>Actinopterygii</taxon>
        <taxon>Neopterygii</taxon>
        <taxon>Teleostei</taxon>
        <taxon>Ostariophysi</taxon>
        <taxon>Siluriformes</taxon>
        <taxon>Bagridae</taxon>
        <taxon>Hemibagrus</taxon>
    </lineage>
</organism>
<sequence>CKPVSVPMLTLCIAESGNNGHVSIRTGPQSKGRRWPGLINHVFFYITWMAGCQDNAPCHKAKMVQEWFDEHNNEFEVLTWPPNSPDLNPIEHLWDVLDKQV</sequence>
<evidence type="ECO:0000313" key="3">
    <source>
        <dbReference type="Proteomes" id="UP001274896"/>
    </source>
</evidence>
<name>A0AAE0RL25_9TELE</name>
<reference evidence="2" key="1">
    <citation type="submission" date="2023-06" db="EMBL/GenBank/DDBJ databases">
        <title>Male Hemibagrus guttatus genome.</title>
        <authorList>
            <person name="Bian C."/>
        </authorList>
    </citation>
    <scope>NUCLEOTIDE SEQUENCE</scope>
    <source>
        <strain evidence="2">Male_cb2023</strain>
        <tissue evidence="2">Muscle</tissue>
    </source>
</reference>
<dbReference type="Gene3D" id="3.30.420.10">
    <property type="entry name" value="Ribonuclease H-like superfamily/Ribonuclease H"/>
    <property type="match status" value="1"/>
</dbReference>
<evidence type="ECO:0000313" key="2">
    <source>
        <dbReference type="EMBL" id="KAK3557213.1"/>
    </source>
</evidence>
<dbReference type="Pfam" id="PF13358">
    <property type="entry name" value="DDE_3"/>
    <property type="match status" value="1"/>
</dbReference>
<dbReference type="Proteomes" id="UP001274896">
    <property type="component" value="Unassembled WGS sequence"/>
</dbReference>
<gene>
    <name evidence="2" type="ORF">QTP70_026124</name>
</gene>
<protein>
    <recommendedName>
        <fullName evidence="1">Tc1-like transposase DDE domain-containing protein</fullName>
    </recommendedName>
</protein>
<dbReference type="AlphaFoldDB" id="A0AAE0RL25"/>
<comment type="caution">
    <text evidence="2">The sequence shown here is derived from an EMBL/GenBank/DDBJ whole genome shotgun (WGS) entry which is preliminary data.</text>
</comment>
<dbReference type="InterPro" id="IPR036397">
    <property type="entry name" value="RNaseH_sf"/>
</dbReference>
<evidence type="ECO:0000259" key="1">
    <source>
        <dbReference type="Pfam" id="PF13358"/>
    </source>
</evidence>
<dbReference type="GO" id="GO:0003676">
    <property type="term" value="F:nucleic acid binding"/>
    <property type="evidence" value="ECO:0007669"/>
    <property type="project" value="InterPro"/>
</dbReference>
<feature type="domain" description="Tc1-like transposase DDE" evidence="1">
    <location>
        <begin position="54"/>
        <end position="100"/>
    </location>
</feature>